<evidence type="ECO:0000313" key="2">
    <source>
        <dbReference type="EMBL" id="VDK35749.1"/>
    </source>
</evidence>
<dbReference type="OrthoDB" id="6510177at2759"/>
<keyword evidence="1" id="KW-0812">Transmembrane</keyword>
<accession>A0A183D1T0</accession>
<proteinExistence type="predicted"/>
<gene>
    <name evidence="2" type="ORF">GPUH_LOCUS2671</name>
</gene>
<protein>
    <submittedName>
        <fullName evidence="4">ABC transporter permease</fullName>
    </submittedName>
</protein>
<dbReference type="WBParaSite" id="GPUH_0000267601-mRNA-1">
    <property type="protein sequence ID" value="GPUH_0000267601-mRNA-1"/>
    <property type="gene ID" value="GPUH_0000267601"/>
</dbReference>
<dbReference type="Proteomes" id="UP000271098">
    <property type="component" value="Unassembled WGS sequence"/>
</dbReference>
<dbReference type="AlphaFoldDB" id="A0A183D1T0"/>
<organism evidence="4">
    <name type="scientific">Gongylonema pulchrum</name>
    <dbReference type="NCBI Taxonomy" id="637853"/>
    <lineage>
        <taxon>Eukaryota</taxon>
        <taxon>Metazoa</taxon>
        <taxon>Ecdysozoa</taxon>
        <taxon>Nematoda</taxon>
        <taxon>Chromadorea</taxon>
        <taxon>Rhabditida</taxon>
        <taxon>Spirurina</taxon>
        <taxon>Spiruromorpha</taxon>
        <taxon>Spiruroidea</taxon>
        <taxon>Gongylonematidae</taxon>
        <taxon>Gongylonema</taxon>
    </lineage>
</organism>
<reference evidence="4" key="1">
    <citation type="submission" date="2016-06" db="UniProtKB">
        <authorList>
            <consortium name="WormBaseParasite"/>
        </authorList>
    </citation>
    <scope>IDENTIFICATION</scope>
</reference>
<keyword evidence="1" id="KW-0472">Membrane</keyword>
<sequence length="96" mass="11712">MRFDFIQKQIFRFFRLYILFVIRVPWLFILIPMLLTILLSAGLSYREQAFLKDDLDQYVPVNAPARKELQQLDQLFHIDDLDPFYAMRRYIFCSNK</sequence>
<keyword evidence="1" id="KW-1133">Transmembrane helix</keyword>
<dbReference type="EMBL" id="UYRT01004166">
    <property type="protein sequence ID" value="VDK35749.1"/>
    <property type="molecule type" value="Genomic_DNA"/>
</dbReference>
<evidence type="ECO:0000313" key="4">
    <source>
        <dbReference type="WBParaSite" id="GPUH_0000267601-mRNA-1"/>
    </source>
</evidence>
<feature type="transmembrane region" description="Helical" evidence="1">
    <location>
        <begin position="20"/>
        <end position="45"/>
    </location>
</feature>
<name>A0A183D1T0_9BILA</name>
<evidence type="ECO:0000313" key="3">
    <source>
        <dbReference type="Proteomes" id="UP000271098"/>
    </source>
</evidence>
<keyword evidence="3" id="KW-1185">Reference proteome</keyword>
<reference evidence="2 3" key="2">
    <citation type="submission" date="2018-11" db="EMBL/GenBank/DDBJ databases">
        <authorList>
            <consortium name="Pathogen Informatics"/>
        </authorList>
    </citation>
    <scope>NUCLEOTIDE SEQUENCE [LARGE SCALE GENOMIC DNA]</scope>
</reference>
<evidence type="ECO:0000256" key="1">
    <source>
        <dbReference type="SAM" id="Phobius"/>
    </source>
</evidence>